<accession>M3B819</accession>
<feature type="region of interest" description="Disordered" evidence="1">
    <location>
        <begin position="298"/>
        <end position="342"/>
    </location>
</feature>
<evidence type="ECO:0000313" key="3">
    <source>
        <dbReference type="EMBL" id="EME85467.1"/>
    </source>
</evidence>
<reference evidence="3 4" key="1">
    <citation type="journal article" date="2012" name="PLoS Pathog.">
        <title>Diverse lifestyles and strategies of plant pathogenesis encoded in the genomes of eighteen Dothideomycetes fungi.</title>
        <authorList>
            <person name="Ohm R.A."/>
            <person name="Feau N."/>
            <person name="Henrissat B."/>
            <person name="Schoch C.L."/>
            <person name="Horwitz B.A."/>
            <person name="Barry K.W."/>
            <person name="Condon B.J."/>
            <person name="Copeland A.C."/>
            <person name="Dhillon B."/>
            <person name="Glaser F."/>
            <person name="Hesse C.N."/>
            <person name="Kosti I."/>
            <person name="LaButti K."/>
            <person name="Lindquist E.A."/>
            <person name="Lucas S."/>
            <person name="Salamov A.A."/>
            <person name="Bradshaw R.E."/>
            <person name="Ciuffetti L."/>
            <person name="Hamelin R.C."/>
            <person name="Kema G.H.J."/>
            <person name="Lawrence C."/>
            <person name="Scott J.A."/>
            <person name="Spatafora J.W."/>
            <person name="Turgeon B.G."/>
            <person name="de Wit P.J.G.M."/>
            <person name="Zhong S."/>
            <person name="Goodwin S.B."/>
            <person name="Grigoriev I.V."/>
        </authorList>
    </citation>
    <scope>NUCLEOTIDE SEQUENCE [LARGE SCALE GENOMIC DNA]</scope>
    <source>
        <strain evidence="3 4">CIRAD86</strain>
    </source>
</reference>
<proteinExistence type="predicted"/>
<dbReference type="EMBL" id="KB446556">
    <property type="protein sequence ID" value="EME85467.1"/>
    <property type="molecule type" value="Genomic_DNA"/>
</dbReference>
<feature type="transmembrane region" description="Helical" evidence="2">
    <location>
        <begin position="23"/>
        <end position="42"/>
    </location>
</feature>
<dbReference type="RefSeq" id="XP_007923066.1">
    <property type="nucleotide sequence ID" value="XM_007924875.1"/>
</dbReference>
<name>M3B819_PSEFD</name>
<dbReference type="KEGG" id="pfj:MYCFIDRAFT_171396"/>
<evidence type="ECO:0000256" key="2">
    <source>
        <dbReference type="SAM" id="Phobius"/>
    </source>
</evidence>
<dbReference type="VEuPathDB" id="FungiDB:MYCFIDRAFT_171396"/>
<keyword evidence="2" id="KW-0472">Membrane</keyword>
<dbReference type="Proteomes" id="UP000016932">
    <property type="component" value="Unassembled WGS sequence"/>
</dbReference>
<protein>
    <submittedName>
        <fullName evidence="3">Uncharacterized protein</fullName>
    </submittedName>
</protein>
<dbReference type="AlphaFoldDB" id="M3B819"/>
<sequence length="342" mass="38491">MQAKTVVGEWGPTDYGRLAERSMHFALVIALVLALLYFNCYSKCFLFPLHFRFDHHQHHQQIHTLVALACARRAVSSHDLARFAVTHRLAERLSRCLLADATACMCTRRLSMREEGGFFKRLGRFAATHRLAEQLLCCVLAYSRYDVHSPLPPEWSLIGEYNLNNPFHHLGDADFDGVLRSHSRPAPRLPISRSLLAAAALDRAVHGRAGGIVAELPLLSCVTCGASQITTRSSQSALFLPDGEEMDRRQVKGVKERRWRYRVLAYLLLTVLQDLQAHPEDGHFAKFLAEVESAAELPPPHYPSPYEEYVEGAPSYASATQGDEQEGTLFEAWNPDDGQRRE</sequence>
<keyword evidence="4" id="KW-1185">Reference proteome</keyword>
<keyword evidence="2" id="KW-0812">Transmembrane</keyword>
<evidence type="ECO:0000313" key="4">
    <source>
        <dbReference type="Proteomes" id="UP000016932"/>
    </source>
</evidence>
<dbReference type="HOGENOM" id="CLU_811639_0_0_1"/>
<organism evidence="3 4">
    <name type="scientific">Pseudocercospora fijiensis (strain CIRAD86)</name>
    <name type="common">Black leaf streak disease fungus</name>
    <name type="synonym">Mycosphaerella fijiensis</name>
    <dbReference type="NCBI Taxonomy" id="383855"/>
    <lineage>
        <taxon>Eukaryota</taxon>
        <taxon>Fungi</taxon>
        <taxon>Dikarya</taxon>
        <taxon>Ascomycota</taxon>
        <taxon>Pezizomycotina</taxon>
        <taxon>Dothideomycetes</taxon>
        <taxon>Dothideomycetidae</taxon>
        <taxon>Mycosphaerellales</taxon>
        <taxon>Mycosphaerellaceae</taxon>
        <taxon>Pseudocercospora</taxon>
    </lineage>
</organism>
<keyword evidence="2" id="KW-1133">Transmembrane helix</keyword>
<dbReference type="GeneID" id="19332622"/>
<evidence type="ECO:0000256" key="1">
    <source>
        <dbReference type="SAM" id="MobiDB-lite"/>
    </source>
</evidence>
<gene>
    <name evidence="3" type="ORF">MYCFIDRAFT_171396</name>
</gene>